<feature type="compositionally biased region" description="Low complexity" evidence="1">
    <location>
        <begin position="122"/>
        <end position="136"/>
    </location>
</feature>
<keyword evidence="3" id="KW-1185">Reference proteome</keyword>
<dbReference type="AlphaFoldDB" id="A0A445KMJ5"/>
<feature type="compositionally biased region" description="Low complexity" evidence="1">
    <location>
        <begin position="45"/>
        <end position="54"/>
    </location>
</feature>
<evidence type="ECO:0000256" key="1">
    <source>
        <dbReference type="SAM" id="MobiDB-lite"/>
    </source>
</evidence>
<dbReference type="Proteomes" id="UP000289340">
    <property type="component" value="Chromosome 5"/>
</dbReference>
<proteinExistence type="predicted"/>
<feature type="compositionally biased region" description="Low complexity" evidence="1">
    <location>
        <begin position="66"/>
        <end position="75"/>
    </location>
</feature>
<reference evidence="2 3" key="1">
    <citation type="submission" date="2018-09" db="EMBL/GenBank/DDBJ databases">
        <title>A high-quality reference genome of wild soybean provides a powerful tool to mine soybean genomes.</title>
        <authorList>
            <person name="Xie M."/>
            <person name="Chung C.Y.L."/>
            <person name="Li M.-W."/>
            <person name="Wong F.-L."/>
            <person name="Chan T.-F."/>
            <person name="Lam H.-M."/>
        </authorList>
    </citation>
    <scope>NUCLEOTIDE SEQUENCE [LARGE SCALE GENOMIC DNA]</scope>
    <source>
        <strain evidence="3">cv. W05</strain>
        <tissue evidence="2">Hypocotyl of etiolated seedlings</tissue>
    </source>
</reference>
<feature type="compositionally biased region" description="Polar residues" evidence="1">
    <location>
        <begin position="1"/>
        <end position="12"/>
    </location>
</feature>
<dbReference type="EMBL" id="QZWG01000005">
    <property type="protein sequence ID" value="RZC12139.1"/>
    <property type="molecule type" value="Genomic_DNA"/>
</dbReference>
<comment type="caution">
    <text evidence="2">The sequence shown here is derived from an EMBL/GenBank/DDBJ whole genome shotgun (WGS) entry which is preliminary data.</text>
</comment>
<accession>A0A445KMJ5</accession>
<dbReference type="PANTHER" id="PTHR35167">
    <property type="entry name" value="OS05G0216466 PROTEIN"/>
    <property type="match status" value="1"/>
</dbReference>
<organism evidence="2 3">
    <name type="scientific">Glycine soja</name>
    <name type="common">Wild soybean</name>
    <dbReference type="NCBI Taxonomy" id="3848"/>
    <lineage>
        <taxon>Eukaryota</taxon>
        <taxon>Viridiplantae</taxon>
        <taxon>Streptophyta</taxon>
        <taxon>Embryophyta</taxon>
        <taxon>Tracheophyta</taxon>
        <taxon>Spermatophyta</taxon>
        <taxon>Magnoliopsida</taxon>
        <taxon>eudicotyledons</taxon>
        <taxon>Gunneridae</taxon>
        <taxon>Pentapetalae</taxon>
        <taxon>rosids</taxon>
        <taxon>fabids</taxon>
        <taxon>Fabales</taxon>
        <taxon>Fabaceae</taxon>
        <taxon>Papilionoideae</taxon>
        <taxon>50 kb inversion clade</taxon>
        <taxon>NPAAA clade</taxon>
        <taxon>indigoferoid/millettioid clade</taxon>
        <taxon>Phaseoleae</taxon>
        <taxon>Glycine</taxon>
        <taxon>Glycine subgen. Soja</taxon>
    </lineage>
</organism>
<name>A0A445KMJ5_GLYSO</name>
<protein>
    <submittedName>
        <fullName evidence="2">Uncharacterized protein</fullName>
    </submittedName>
</protein>
<dbReference type="PANTHER" id="PTHR35167:SF13">
    <property type="match status" value="1"/>
</dbReference>
<gene>
    <name evidence="2" type="ORF">D0Y65_012087</name>
</gene>
<sequence>MATSLSAHQIKNPQKPIPFSQSEIEAAKQLIQLSSGDSEEDHHSSNSNNSCSYSVVQGKPPYQSKVDSGGDVSSVATTTAESEDESFARKNKRYRCIKDLYSVTTPVVKAKRKRNKVKSRAVARAQPPTAVAAATGGPSGATGCRANHQAAAVRCSRTIFQKQKNNEKKGTVVPTLVKVKQRYKDVDDYIATYESLVFEEAKSQII</sequence>
<evidence type="ECO:0000313" key="3">
    <source>
        <dbReference type="Proteomes" id="UP000289340"/>
    </source>
</evidence>
<feature type="region of interest" description="Disordered" evidence="1">
    <location>
        <begin position="118"/>
        <end position="138"/>
    </location>
</feature>
<evidence type="ECO:0000313" key="2">
    <source>
        <dbReference type="EMBL" id="RZC12139.1"/>
    </source>
</evidence>
<feature type="region of interest" description="Disordered" evidence="1">
    <location>
        <begin position="1"/>
        <end position="88"/>
    </location>
</feature>